<feature type="compositionally biased region" description="Low complexity" evidence="1">
    <location>
        <begin position="246"/>
        <end position="259"/>
    </location>
</feature>
<evidence type="ECO:0000256" key="1">
    <source>
        <dbReference type="SAM" id="MobiDB-lite"/>
    </source>
</evidence>
<keyword evidence="3" id="KW-1185">Reference proteome</keyword>
<dbReference type="EMBL" id="JXXN02009673">
    <property type="protein sequence ID" value="THD18615.1"/>
    <property type="molecule type" value="Genomic_DNA"/>
</dbReference>
<protein>
    <submittedName>
        <fullName evidence="2">Myosin-XVIIIb</fullName>
    </submittedName>
</protein>
<dbReference type="Proteomes" id="UP000230066">
    <property type="component" value="Unassembled WGS sequence"/>
</dbReference>
<evidence type="ECO:0000313" key="2">
    <source>
        <dbReference type="EMBL" id="THD18615.1"/>
    </source>
</evidence>
<feature type="non-terminal residue" evidence="2">
    <location>
        <position position="1"/>
    </location>
</feature>
<feature type="compositionally biased region" description="Basic and acidic residues" evidence="1">
    <location>
        <begin position="154"/>
        <end position="165"/>
    </location>
</feature>
<reference evidence="2" key="1">
    <citation type="submission" date="2019-03" db="EMBL/GenBank/DDBJ databases">
        <title>Improved annotation for the trematode Fasciola hepatica.</title>
        <authorList>
            <person name="Choi Y.-J."/>
            <person name="Martin J."/>
            <person name="Mitreva M."/>
        </authorList>
    </citation>
    <scope>NUCLEOTIDE SEQUENCE [LARGE SCALE GENOMIC DNA]</scope>
</reference>
<organism evidence="2 3">
    <name type="scientific">Fasciola hepatica</name>
    <name type="common">Liver fluke</name>
    <dbReference type="NCBI Taxonomy" id="6192"/>
    <lineage>
        <taxon>Eukaryota</taxon>
        <taxon>Metazoa</taxon>
        <taxon>Spiralia</taxon>
        <taxon>Lophotrochozoa</taxon>
        <taxon>Platyhelminthes</taxon>
        <taxon>Trematoda</taxon>
        <taxon>Digenea</taxon>
        <taxon>Plagiorchiida</taxon>
        <taxon>Echinostomata</taxon>
        <taxon>Echinostomatoidea</taxon>
        <taxon>Fasciolidae</taxon>
        <taxon>Fasciola</taxon>
    </lineage>
</organism>
<accession>A0A4E0QTZ5</accession>
<name>A0A4E0QTZ5_FASHE</name>
<gene>
    <name evidence="2" type="ORF">D915_010825</name>
</gene>
<sequence>KELEDQLCTAKRETIDLQTQVDDHREALNDTQRLHQSALAACSIDATTIEAQTQEINELLKERDALRSQVDELQTKLSASDLKQVQRTNTECLEAKIRELESRLDLEQSNRARLQASLDRARETIQQLTTERDKLLISENAERQQNRKLSRQLREAQQEQDETARRALQAQRQADEALTHADQAIHQATSSRVELSVMSRRTHELEAWVNEHQLNYLLDDFRLNSPMRRRSLNGSEFARSHRSPNSRFSISSGASGSVPSSPPRAASPPMIEAFVARPGAVSNT</sequence>
<feature type="region of interest" description="Disordered" evidence="1">
    <location>
        <begin position="154"/>
        <end position="179"/>
    </location>
</feature>
<proteinExistence type="predicted"/>
<comment type="caution">
    <text evidence="2">The sequence shown here is derived from an EMBL/GenBank/DDBJ whole genome shotgun (WGS) entry which is preliminary data.</text>
</comment>
<evidence type="ECO:0000313" key="3">
    <source>
        <dbReference type="Proteomes" id="UP000230066"/>
    </source>
</evidence>
<feature type="region of interest" description="Disordered" evidence="1">
    <location>
        <begin position="234"/>
        <end position="271"/>
    </location>
</feature>
<dbReference type="AlphaFoldDB" id="A0A4E0QTZ5"/>